<protein>
    <submittedName>
        <fullName evidence="2">Uncharacterized protein</fullName>
    </submittedName>
</protein>
<keyword evidence="3" id="KW-1185">Reference proteome</keyword>
<accession>A0A482W3K7</accession>
<feature type="region of interest" description="Disordered" evidence="1">
    <location>
        <begin position="1"/>
        <end position="91"/>
    </location>
</feature>
<feature type="compositionally biased region" description="Low complexity" evidence="1">
    <location>
        <begin position="14"/>
        <end position="44"/>
    </location>
</feature>
<dbReference type="OrthoDB" id="6776038at2759"/>
<reference evidence="2 3" key="1">
    <citation type="submission" date="2017-03" db="EMBL/GenBank/DDBJ databases">
        <title>Genome of the blue death feigning beetle - Asbolus verrucosus.</title>
        <authorList>
            <person name="Rider S.D."/>
        </authorList>
    </citation>
    <scope>NUCLEOTIDE SEQUENCE [LARGE SCALE GENOMIC DNA]</scope>
    <source>
        <strain evidence="2">Butters</strain>
        <tissue evidence="2">Head and leg muscle</tissue>
    </source>
</reference>
<dbReference type="Proteomes" id="UP000292052">
    <property type="component" value="Unassembled WGS sequence"/>
</dbReference>
<evidence type="ECO:0000256" key="1">
    <source>
        <dbReference type="SAM" id="MobiDB-lite"/>
    </source>
</evidence>
<gene>
    <name evidence="2" type="ORF">BDFB_013228</name>
</gene>
<feature type="compositionally biased region" description="Polar residues" evidence="1">
    <location>
        <begin position="1"/>
        <end position="13"/>
    </location>
</feature>
<name>A0A482W3K7_ASBVE</name>
<sequence length="91" mass="10014">MVNPSYHSPQPNYSMSPSQQQQHNNQLLMIQQQQQHQQMMMSHGQPPPGAMSQYGTSPQHPQGRGNSPPAPPGQEPTTSEDSDDSTPHPAM</sequence>
<organism evidence="2 3">
    <name type="scientific">Asbolus verrucosus</name>
    <name type="common">Desert ironclad beetle</name>
    <dbReference type="NCBI Taxonomy" id="1661398"/>
    <lineage>
        <taxon>Eukaryota</taxon>
        <taxon>Metazoa</taxon>
        <taxon>Ecdysozoa</taxon>
        <taxon>Arthropoda</taxon>
        <taxon>Hexapoda</taxon>
        <taxon>Insecta</taxon>
        <taxon>Pterygota</taxon>
        <taxon>Neoptera</taxon>
        <taxon>Endopterygota</taxon>
        <taxon>Coleoptera</taxon>
        <taxon>Polyphaga</taxon>
        <taxon>Cucujiformia</taxon>
        <taxon>Tenebrionidae</taxon>
        <taxon>Pimeliinae</taxon>
        <taxon>Asbolus</taxon>
    </lineage>
</organism>
<evidence type="ECO:0000313" key="2">
    <source>
        <dbReference type="EMBL" id="RZC39626.1"/>
    </source>
</evidence>
<feature type="non-terminal residue" evidence="2">
    <location>
        <position position="91"/>
    </location>
</feature>
<evidence type="ECO:0000313" key="3">
    <source>
        <dbReference type="Proteomes" id="UP000292052"/>
    </source>
</evidence>
<dbReference type="AlphaFoldDB" id="A0A482W3K7"/>
<comment type="caution">
    <text evidence="2">The sequence shown here is derived from an EMBL/GenBank/DDBJ whole genome shotgun (WGS) entry which is preliminary data.</text>
</comment>
<proteinExistence type="predicted"/>
<dbReference type="EMBL" id="QDEB01032525">
    <property type="protein sequence ID" value="RZC39626.1"/>
    <property type="molecule type" value="Genomic_DNA"/>
</dbReference>
<dbReference type="STRING" id="1661398.A0A482W3K7"/>